<evidence type="ECO:0000313" key="4">
    <source>
        <dbReference type="EMBL" id="TFJ23794.1"/>
    </source>
</evidence>
<reference evidence="4 5" key="1">
    <citation type="journal article" date="2018" name="Int. J. Food Microbiol.">
        <title>Growth of Carnobacterium spp. isolated from chilled vacuum-packaged meat under relevant acidic conditions.</title>
        <authorList>
            <person name="Zhang P."/>
            <person name="Badoni M."/>
            <person name="Ganzle M."/>
            <person name="Yang X."/>
        </authorList>
    </citation>
    <scope>NUCLEOTIDE SEQUENCE [LARGE SCALE GENOMIC DNA]</scope>
    <source>
        <strain evidence="4 5">B2</strain>
    </source>
</reference>
<protein>
    <recommendedName>
        <fullName evidence="2">Phosphoesterase</fullName>
        <ecNumber evidence="2">3.1.4.-</ecNumber>
    </recommendedName>
</protein>
<sequence>MLILVVSDNHGDRDVLVDLVETYQGKVDGMFHCGDSELEATDTIWKNFYVVRGNCDYDDAFPTTVETEVKGEKIFMTHGHLHEVKFTMNTLLLAAKEAKAQFAFFGHTHELGVEVVDDVLLLNPGSIRLPRGKYPIKTYAMIETTPEKITVNYYDETHKVVSELAREFKR</sequence>
<dbReference type="InterPro" id="IPR000979">
    <property type="entry name" value="Phosphodiesterase_MJ0936/Vps29"/>
</dbReference>
<gene>
    <name evidence="4" type="ORF">CKN69_12920</name>
</gene>
<comment type="caution">
    <text evidence="4">The sequence shown here is derived from an EMBL/GenBank/DDBJ whole genome shotgun (WGS) entry which is preliminary data.</text>
</comment>
<dbReference type="AlphaFoldDB" id="A0A2R8A1R2"/>
<dbReference type="Gene3D" id="3.60.21.10">
    <property type="match status" value="1"/>
</dbReference>
<proteinExistence type="inferred from homology"/>
<evidence type="ECO:0000259" key="3">
    <source>
        <dbReference type="Pfam" id="PF12850"/>
    </source>
</evidence>
<dbReference type="Proteomes" id="UP000297938">
    <property type="component" value="Unassembled WGS sequence"/>
</dbReference>
<name>A0A2R8A1R2_CARDV</name>
<evidence type="ECO:0000313" key="5">
    <source>
        <dbReference type="Proteomes" id="UP000297938"/>
    </source>
</evidence>
<keyword evidence="2" id="KW-0479">Metal-binding</keyword>
<dbReference type="GO" id="GO:0046872">
    <property type="term" value="F:metal ion binding"/>
    <property type="evidence" value="ECO:0007669"/>
    <property type="project" value="UniProtKB-KW"/>
</dbReference>
<dbReference type="GO" id="GO:0016787">
    <property type="term" value="F:hydrolase activity"/>
    <property type="evidence" value="ECO:0007669"/>
    <property type="project" value="UniProtKB-UniRule"/>
</dbReference>
<evidence type="ECO:0000256" key="2">
    <source>
        <dbReference type="RuleBase" id="RU362039"/>
    </source>
</evidence>
<dbReference type="CDD" id="cd00841">
    <property type="entry name" value="MPP_YfcE"/>
    <property type="match status" value="1"/>
</dbReference>
<dbReference type="EC" id="3.1.4.-" evidence="2"/>
<feature type="domain" description="Calcineurin-like phosphoesterase" evidence="3">
    <location>
        <begin position="1"/>
        <end position="145"/>
    </location>
</feature>
<comment type="similarity">
    <text evidence="1 2">Belongs to the metallophosphoesterase superfamily. YfcE family.</text>
</comment>
<dbReference type="RefSeq" id="WP_074403346.1">
    <property type="nucleotide sequence ID" value="NZ_CBCPJQ010000003.1"/>
</dbReference>
<dbReference type="EMBL" id="NRPP01000018">
    <property type="protein sequence ID" value="TFJ23794.1"/>
    <property type="molecule type" value="Genomic_DNA"/>
</dbReference>
<dbReference type="InterPro" id="IPR029052">
    <property type="entry name" value="Metallo-depent_PP-like"/>
</dbReference>
<dbReference type="NCBIfam" id="TIGR00040">
    <property type="entry name" value="yfcE"/>
    <property type="match status" value="1"/>
</dbReference>
<accession>A0A2R8A1R2</accession>
<dbReference type="PANTHER" id="PTHR11124">
    <property type="entry name" value="VACUOLAR SORTING PROTEIN VPS29"/>
    <property type="match status" value="1"/>
</dbReference>
<organism evidence="4 5">
    <name type="scientific">Carnobacterium divergens</name>
    <name type="common">Lactobacillus divergens</name>
    <dbReference type="NCBI Taxonomy" id="2748"/>
    <lineage>
        <taxon>Bacteria</taxon>
        <taxon>Bacillati</taxon>
        <taxon>Bacillota</taxon>
        <taxon>Bacilli</taxon>
        <taxon>Lactobacillales</taxon>
        <taxon>Carnobacteriaceae</taxon>
        <taxon>Carnobacterium</taxon>
    </lineage>
</organism>
<dbReference type="InterPro" id="IPR024654">
    <property type="entry name" value="Calcineurin-like_PHP_lpxH"/>
</dbReference>
<comment type="cofactor">
    <cofactor evidence="2">
        <name>a divalent metal cation</name>
        <dbReference type="ChEBI" id="CHEBI:60240"/>
    </cofactor>
</comment>
<dbReference type="SUPFAM" id="SSF56300">
    <property type="entry name" value="Metallo-dependent phosphatases"/>
    <property type="match status" value="1"/>
</dbReference>
<dbReference type="Pfam" id="PF12850">
    <property type="entry name" value="Metallophos_2"/>
    <property type="match status" value="1"/>
</dbReference>
<dbReference type="InterPro" id="IPR041802">
    <property type="entry name" value="MPP_YfcE"/>
</dbReference>
<dbReference type="STRING" id="2748.CDIV41_40215"/>
<evidence type="ECO:0000256" key="1">
    <source>
        <dbReference type="ARBA" id="ARBA00008950"/>
    </source>
</evidence>